<gene>
    <name evidence="1" type="ORF">UFOVP294_43</name>
    <name evidence="2" type="ORF">UFOVP566_42</name>
</gene>
<name>A0A6J5LTH0_9CAUD</name>
<evidence type="ECO:0000313" key="2">
    <source>
        <dbReference type="EMBL" id="CAB4150464.1"/>
    </source>
</evidence>
<sequence length="127" mass="14170">MTGYESKKKAAQAKLDSMGREALKLALDLATMHHTDDGYAELRSKVRQFAKEALAQPAQEPVAVLFGSLPVYDTTPPQRQPLTDDEIWKFWWSRPEVPEGEDNSMEAEFVAAVRAVLAAHGIKEKNT</sequence>
<reference evidence="1" key="1">
    <citation type="submission" date="2020-04" db="EMBL/GenBank/DDBJ databases">
        <authorList>
            <person name="Chiriac C."/>
            <person name="Salcher M."/>
            <person name="Ghai R."/>
            <person name="Kavagutti S V."/>
        </authorList>
    </citation>
    <scope>NUCLEOTIDE SEQUENCE</scope>
</reference>
<accession>A0A6J5LTH0</accession>
<dbReference type="EMBL" id="LR796311">
    <property type="protein sequence ID" value="CAB4136296.1"/>
    <property type="molecule type" value="Genomic_DNA"/>
</dbReference>
<evidence type="ECO:0000313" key="1">
    <source>
        <dbReference type="EMBL" id="CAB4136296.1"/>
    </source>
</evidence>
<organism evidence="1">
    <name type="scientific">uncultured Caudovirales phage</name>
    <dbReference type="NCBI Taxonomy" id="2100421"/>
    <lineage>
        <taxon>Viruses</taxon>
        <taxon>Duplodnaviria</taxon>
        <taxon>Heunggongvirae</taxon>
        <taxon>Uroviricota</taxon>
        <taxon>Caudoviricetes</taxon>
        <taxon>Peduoviridae</taxon>
        <taxon>Maltschvirus</taxon>
        <taxon>Maltschvirus maltsch</taxon>
    </lineage>
</organism>
<protein>
    <submittedName>
        <fullName evidence="1">Uncharacterized protein</fullName>
    </submittedName>
</protein>
<dbReference type="EMBL" id="LR796538">
    <property type="protein sequence ID" value="CAB4150464.1"/>
    <property type="molecule type" value="Genomic_DNA"/>
</dbReference>
<proteinExistence type="predicted"/>